<organism evidence="1 2">
    <name type="scientific">Diplogelasinospora grovesii</name>
    <dbReference type="NCBI Taxonomy" id="303347"/>
    <lineage>
        <taxon>Eukaryota</taxon>
        <taxon>Fungi</taxon>
        <taxon>Dikarya</taxon>
        <taxon>Ascomycota</taxon>
        <taxon>Pezizomycotina</taxon>
        <taxon>Sordariomycetes</taxon>
        <taxon>Sordariomycetidae</taxon>
        <taxon>Sordariales</taxon>
        <taxon>Diplogelasinosporaceae</taxon>
        <taxon>Diplogelasinospora</taxon>
    </lineage>
</organism>
<dbReference type="AlphaFoldDB" id="A0AAN6NFL1"/>
<sequence>MRYFETITNTSIFNMKRRASLQDINNITNLPAGSDWSTEQLFAARVLVRTARPDDRCNHVLPALREHFDETARDHAGICELLKGPNQAGYTLTETELVHLYGPSLGPVWAALARFGNVVDLKEPEIQACAVYPLNMMPHHPNHRPI</sequence>
<evidence type="ECO:0000313" key="1">
    <source>
        <dbReference type="EMBL" id="KAK3943903.1"/>
    </source>
</evidence>
<accession>A0AAN6NFL1</accession>
<keyword evidence="2" id="KW-1185">Reference proteome</keyword>
<protein>
    <submittedName>
        <fullName evidence="1">Uncharacterized protein</fullName>
    </submittedName>
</protein>
<comment type="caution">
    <text evidence="1">The sequence shown here is derived from an EMBL/GenBank/DDBJ whole genome shotgun (WGS) entry which is preliminary data.</text>
</comment>
<dbReference type="Proteomes" id="UP001303473">
    <property type="component" value="Unassembled WGS sequence"/>
</dbReference>
<gene>
    <name evidence="1" type="ORF">QBC46DRAFT_337951</name>
</gene>
<name>A0AAN6NFL1_9PEZI</name>
<reference evidence="2" key="1">
    <citation type="journal article" date="2023" name="Mol. Phylogenet. Evol.">
        <title>Genome-scale phylogeny and comparative genomics of the fungal order Sordariales.</title>
        <authorList>
            <person name="Hensen N."/>
            <person name="Bonometti L."/>
            <person name="Westerberg I."/>
            <person name="Brannstrom I.O."/>
            <person name="Guillou S."/>
            <person name="Cros-Aarteil S."/>
            <person name="Calhoun S."/>
            <person name="Haridas S."/>
            <person name="Kuo A."/>
            <person name="Mondo S."/>
            <person name="Pangilinan J."/>
            <person name="Riley R."/>
            <person name="LaButti K."/>
            <person name="Andreopoulos B."/>
            <person name="Lipzen A."/>
            <person name="Chen C."/>
            <person name="Yan M."/>
            <person name="Daum C."/>
            <person name="Ng V."/>
            <person name="Clum A."/>
            <person name="Steindorff A."/>
            <person name="Ohm R.A."/>
            <person name="Martin F."/>
            <person name="Silar P."/>
            <person name="Natvig D.O."/>
            <person name="Lalanne C."/>
            <person name="Gautier V."/>
            <person name="Ament-Velasquez S.L."/>
            <person name="Kruys A."/>
            <person name="Hutchinson M.I."/>
            <person name="Powell A.J."/>
            <person name="Barry K."/>
            <person name="Miller A.N."/>
            <person name="Grigoriev I.V."/>
            <person name="Debuchy R."/>
            <person name="Gladieux P."/>
            <person name="Hiltunen Thoren M."/>
            <person name="Johannesson H."/>
        </authorList>
    </citation>
    <scope>NUCLEOTIDE SEQUENCE [LARGE SCALE GENOMIC DNA]</scope>
    <source>
        <strain evidence="2">CBS 340.73</strain>
    </source>
</reference>
<dbReference type="EMBL" id="MU853762">
    <property type="protein sequence ID" value="KAK3943903.1"/>
    <property type="molecule type" value="Genomic_DNA"/>
</dbReference>
<proteinExistence type="predicted"/>
<evidence type="ECO:0000313" key="2">
    <source>
        <dbReference type="Proteomes" id="UP001303473"/>
    </source>
</evidence>